<dbReference type="GO" id="GO:1901605">
    <property type="term" value="P:alpha-amino acid metabolic process"/>
    <property type="evidence" value="ECO:0007669"/>
    <property type="project" value="TreeGrafter"/>
</dbReference>
<reference evidence="8 9" key="1">
    <citation type="submission" date="2021-06" db="EMBL/GenBank/DDBJ databases">
        <title>Complete genome sequence of the secondary alcohol utilizing methanogen Methanospirillum hungatei strain GP1.</title>
        <authorList>
            <person name="Day L.A."/>
            <person name="Costa K.C."/>
        </authorList>
    </citation>
    <scope>NUCLEOTIDE SEQUENCE [LARGE SCALE GENOMIC DNA]</scope>
    <source>
        <strain evidence="8 9">GP1</strain>
    </source>
</reference>
<proteinExistence type="inferred from homology"/>
<dbReference type="Proteomes" id="UP000694228">
    <property type="component" value="Chromosome"/>
</dbReference>
<dbReference type="InterPro" id="IPR004839">
    <property type="entry name" value="Aminotransferase_I/II_large"/>
</dbReference>
<evidence type="ECO:0000259" key="7">
    <source>
        <dbReference type="Pfam" id="PF00155"/>
    </source>
</evidence>
<keyword evidence="4 8" id="KW-0032">Aminotransferase</keyword>
<keyword evidence="5" id="KW-0808">Transferase</keyword>
<evidence type="ECO:0000256" key="1">
    <source>
        <dbReference type="ARBA" id="ARBA00001933"/>
    </source>
</evidence>
<evidence type="ECO:0000256" key="4">
    <source>
        <dbReference type="ARBA" id="ARBA00022576"/>
    </source>
</evidence>
<dbReference type="FunFam" id="3.40.640.10:FF:000053">
    <property type="entry name" value="Aminotransferase, class I"/>
    <property type="match status" value="1"/>
</dbReference>
<dbReference type="OrthoDB" id="372018at2157"/>
<gene>
    <name evidence="8" type="ORF">KSK55_15550</name>
</gene>
<comment type="similarity">
    <text evidence="2">Belongs to the class-I pyridoxal-phosphate-dependent aminotransferase family.</text>
</comment>
<evidence type="ECO:0000256" key="3">
    <source>
        <dbReference type="ARBA" id="ARBA00011738"/>
    </source>
</evidence>
<evidence type="ECO:0000256" key="6">
    <source>
        <dbReference type="ARBA" id="ARBA00022898"/>
    </source>
</evidence>
<dbReference type="InterPro" id="IPR050859">
    <property type="entry name" value="Class-I_PLP-dep_aminotransf"/>
</dbReference>
<comment type="subunit">
    <text evidence="3">Homodimer.</text>
</comment>
<dbReference type="PANTHER" id="PTHR42790">
    <property type="entry name" value="AMINOTRANSFERASE"/>
    <property type="match status" value="1"/>
</dbReference>
<dbReference type="GO" id="GO:0008483">
    <property type="term" value="F:transaminase activity"/>
    <property type="evidence" value="ECO:0007669"/>
    <property type="project" value="UniProtKB-KW"/>
</dbReference>
<evidence type="ECO:0000256" key="5">
    <source>
        <dbReference type="ARBA" id="ARBA00022679"/>
    </source>
</evidence>
<evidence type="ECO:0000313" key="8">
    <source>
        <dbReference type="EMBL" id="QXO94699.1"/>
    </source>
</evidence>
<organism evidence="8 9">
    <name type="scientific">Methanospirillum hungatei</name>
    <dbReference type="NCBI Taxonomy" id="2203"/>
    <lineage>
        <taxon>Archaea</taxon>
        <taxon>Methanobacteriati</taxon>
        <taxon>Methanobacteriota</taxon>
        <taxon>Stenosarchaea group</taxon>
        <taxon>Methanomicrobia</taxon>
        <taxon>Methanomicrobiales</taxon>
        <taxon>Methanospirillaceae</taxon>
        <taxon>Methanospirillum</taxon>
    </lineage>
</organism>
<dbReference type="PANTHER" id="PTHR42790:SF19">
    <property type="entry name" value="KYNURENINE_ALPHA-AMINOADIPATE AMINOTRANSFERASE, MITOCHONDRIAL"/>
    <property type="match status" value="1"/>
</dbReference>
<name>A0A8F5VKV6_METHU</name>
<sequence length="398" mass="44516">MAHPEGTHTYRFASCMNTLPPSFLDELFRVSAVPDIISFAGGLPDASLFDVEGIKKAMESVFDDYGSIALQYTTTDGYRPLREIISRRYYSRLGLHVNPDEIQILNGSQQALDLTAKILTNPNDKILIERPGYLGAIEAFSFYRPSFSSINPDTEGPDPAELKNCIQSDNPVFFYGIPNSQNPSGLTWSDKRRKEVAEILSESDCLLYEDDAFGELFFDGKAREPVMKYLPDQGLMSGSFSKIIAPGLRIGWIRAPPQVLCAFNRAKQAADLHSNLFSQMVMTQYLEKNDIEQRTRMIAAKYGERCRLMIDLIEDLLSDSIHHTIPSGGMFLMLTLPGSMHSMNVFEHGIKEGVAVMPGIPFYIDDGGNSAIRLNFSASSETQIQIGMERLARVFHRL</sequence>
<dbReference type="CDD" id="cd00609">
    <property type="entry name" value="AAT_like"/>
    <property type="match status" value="1"/>
</dbReference>
<feature type="domain" description="Aminotransferase class I/classII large" evidence="7">
    <location>
        <begin position="51"/>
        <end position="391"/>
    </location>
</feature>
<evidence type="ECO:0000313" key="9">
    <source>
        <dbReference type="Proteomes" id="UP000694228"/>
    </source>
</evidence>
<dbReference type="AlphaFoldDB" id="A0A8F5VKV6"/>
<keyword evidence="6" id="KW-0663">Pyridoxal phosphate</keyword>
<evidence type="ECO:0000256" key="2">
    <source>
        <dbReference type="ARBA" id="ARBA00007441"/>
    </source>
</evidence>
<dbReference type="GO" id="GO:0030170">
    <property type="term" value="F:pyridoxal phosphate binding"/>
    <property type="evidence" value="ECO:0007669"/>
    <property type="project" value="InterPro"/>
</dbReference>
<dbReference type="Pfam" id="PF00155">
    <property type="entry name" value="Aminotran_1_2"/>
    <property type="match status" value="1"/>
</dbReference>
<accession>A0A8F5VKV6</accession>
<comment type="cofactor">
    <cofactor evidence="1">
        <name>pyridoxal 5'-phosphate</name>
        <dbReference type="ChEBI" id="CHEBI:597326"/>
    </cofactor>
</comment>
<dbReference type="EMBL" id="CP077107">
    <property type="protein sequence ID" value="QXO94699.1"/>
    <property type="molecule type" value="Genomic_DNA"/>
</dbReference>
<protein>
    <submittedName>
        <fullName evidence="8">PLP-dependent aminotransferase family protein</fullName>
    </submittedName>
</protein>